<evidence type="ECO:0000313" key="3">
    <source>
        <dbReference type="Proteomes" id="UP000277204"/>
    </source>
</evidence>
<dbReference type="EMBL" id="UZAI01019447">
    <property type="protein sequence ID" value="VDP45414.1"/>
    <property type="molecule type" value="Genomic_DNA"/>
</dbReference>
<reference evidence="2 3" key="1">
    <citation type="submission" date="2018-11" db="EMBL/GenBank/DDBJ databases">
        <authorList>
            <consortium name="Pathogen Informatics"/>
        </authorList>
    </citation>
    <scope>NUCLEOTIDE SEQUENCE [LARGE SCALE GENOMIC DNA]</scope>
    <source>
        <strain evidence="2 3">Zambia</strain>
    </source>
</reference>
<feature type="compositionally biased region" description="Polar residues" evidence="1">
    <location>
        <begin position="47"/>
        <end position="74"/>
    </location>
</feature>
<feature type="region of interest" description="Disordered" evidence="1">
    <location>
        <begin position="1"/>
        <end position="90"/>
    </location>
</feature>
<feature type="compositionally biased region" description="Polar residues" evidence="1">
    <location>
        <begin position="81"/>
        <end position="90"/>
    </location>
</feature>
<keyword evidence="3" id="KW-1185">Reference proteome</keyword>
<evidence type="ECO:0000256" key="1">
    <source>
        <dbReference type="SAM" id="MobiDB-lite"/>
    </source>
</evidence>
<organism evidence="2 3">
    <name type="scientific">Schistosoma margrebowiei</name>
    <dbReference type="NCBI Taxonomy" id="48269"/>
    <lineage>
        <taxon>Eukaryota</taxon>
        <taxon>Metazoa</taxon>
        <taxon>Spiralia</taxon>
        <taxon>Lophotrochozoa</taxon>
        <taxon>Platyhelminthes</taxon>
        <taxon>Trematoda</taxon>
        <taxon>Digenea</taxon>
        <taxon>Strigeidida</taxon>
        <taxon>Schistosomatoidea</taxon>
        <taxon>Schistosomatidae</taxon>
        <taxon>Schistosoma</taxon>
    </lineage>
</organism>
<gene>
    <name evidence="2" type="ORF">SMRZ_LOCUS22984</name>
</gene>
<proteinExistence type="predicted"/>
<protein>
    <submittedName>
        <fullName evidence="2">Uncharacterized protein</fullName>
    </submittedName>
</protein>
<feature type="compositionally biased region" description="Polar residues" evidence="1">
    <location>
        <begin position="1"/>
        <end position="28"/>
    </location>
</feature>
<dbReference type="Proteomes" id="UP000277204">
    <property type="component" value="Unassembled WGS sequence"/>
</dbReference>
<evidence type="ECO:0000313" key="2">
    <source>
        <dbReference type="EMBL" id="VDP45414.1"/>
    </source>
</evidence>
<sequence length="245" mass="27203">MGAEHSVSQQKSHNFTRDSQLNSCQSTKRSGHSSSLPSSPRYDWRRSSLSGLASTSYLNNTNNSRNYGSFQSPSKQKHQQRNSVSSLPKDTFASSTELGLDMLQKSSSTKSLNCSSFDKLSSTTSRKQADAGILIVNRGRHTSSHYDLSGSRDGCNNHTEIGRVILKKLQWISRFEPISSTMKVQYHSSTAATIENQPYASTSQSIPSLSSSTSTAFKKRQFIPHVPEFDYEAVICQLSIIEKYL</sequence>
<dbReference type="AlphaFoldDB" id="A0A183N3V9"/>
<name>A0A183N3V9_9TREM</name>
<accession>A0A183N3V9</accession>